<feature type="transmembrane region" description="Helical" evidence="6">
    <location>
        <begin position="12"/>
        <end position="35"/>
    </location>
</feature>
<dbReference type="PANTHER" id="PTHR23513">
    <property type="entry name" value="INTEGRAL MEMBRANE EFFLUX PROTEIN-RELATED"/>
    <property type="match status" value="1"/>
</dbReference>
<keyword evidence="2" id="KW-1003">Cell membrane</keyword>
<feature type="transmembrane region" description="Helical" evidence="6">
    <location>
        <begin position="133"/>
        <end position="150"/>
    </location>
</feature>
<sequence>MRHLVSYLASTGFAGFATSMQNMLISWMLVGMLVLPADRAGLIQGAVAIPAIIALLWGGAIADRMDPRSLLIRIYGIAWLVPIAMAFCVHIDEFHVLSVILFGLGIALTNALSTPALQSILNRISQGRLQRSVSAATLIGFIVQIAALTLASFMEIIGLTTVLIVQGLCLAAAIVAISRVPRTQEQHLPTTTALSNIREGVAAAWGNPVVLGVLTINFIALVFNAGAFNIVVPYMVKRIYDGGAADLGVLMIVFYTGASLSNVLMLIAPQRFPGRLYVISQLTRAVVVALVWFAPGQTLLTALLFLWGLNMGMTSNLARTILQEASPSRYLGRILSLFNLGMLVAIPIGVMTLGQIIEAFDTVTALIPAMVVSIGLFVAGVCVTKLWHYRSPD</sequence>
<keyword evidence="4 6" id="KW-1133">Transmembrane helix</keyword>
<dbReference type="GO" id="GO:0005886">
    <property type="term" value="C:plasma membrane"/>
    <property type="evidence" value="ECO:0007669"/>
    <property type="project" value="UniProtKB-SubCell"/>
</dbReference>
<dbReference type="AlphaFoldDB" id="A0A2A5WXM2"/>
<dbReference type="SUPFAM" id="SSF103473">
    <property type="entry name" value="MFS general substrate transporter"/>
    <property type="match status" value="1"/>
</dbReference>
<dbReference type="PANTHER" id="PTHR23513:SF6">
    <property type="entry name" value="MAJOR FACILITATOR SUPERFAMILY ASSOCIATED DOMAIN-CONTAINING PROTEIN"/>
    <property type="match status" value="1"/>
</dbReference>
<dbReference type="Gene3D" id="1.20.1250.20">
    <property type="entry name" value="MFS general substrate transporter like domains"/>
    <property type="match status" value="2"/>
</dbReference>
<evidence type="ECO:0000256" key="6">
    <source>
        <dbReference type="SAM" id="Phobius"/>
    </source>
</evidence>
<dbReference type="EMBL" id="NTKD01000007">
    <property type="protein sequence ID" value="PDH40967.1"/>
    <property type="molecule type" value="Genomic_DNA"/>
</dbReference>
<organism evidence="8 9">
    <name type="scientific">OM182 bacterium MED-G24</name>
    <dbReference type="NCBI Taxonomy" id="1986255"/>
    <lineage>
        <taxon>Bacteria</taxon>
        <taxon>Pseudomonadati</taxon>
        <taxon>Pseudomonadota</taxon>
        <taxon>Gammaproteobacteria</taxon>
        <taxon>OMG group</taxon>
        <taxon>OM182 clade</taxon>
    </lineage>
</organism>
<comment type="subcellular location">
    <subcellularLocation>
        <location evidence="1">Cell membrane</location>
        <topology evidence="1">Multi-pass membrane protein</topology>
    </subcellularLocation>
</comment>
<feature type="transmembrane region" description="Helical" evidence="6">
    <location>
        <begin position="41"/>
        <end position="58"/>
    </location>
</feature>
<dbReference type="CDD" id="cd06173">
    <property type="entry name" value="MFS_MefA_like"/>
    <property type="match status" value="1"/>
</dbReference>
<comment type="caution">
    <text evidence="8">The sequence shown here is derived from an EMBL/GenBank/DDBJ whole genome shotgun (WGS) entry which is preliminary data.</text>
</comment>
<feature type="transmembrane region" description="Helical" evidence="6">
    <location>
        <begin position="363"/>
        <end position="387"/>
    </location>
</feature>
<feature type="transmembrane region" description="Helical" evidence="6">
    <location>
        <begin position="276"/>
        <end position="294"/>
    </location>
</feature>
<dbReference type="InterPro" id="IPR036259">
    <property type="entry name" value="MFS_trans_sf"/>
</dbReference>
<protein>
    <recommendedName>
        <fullName evidence="7">Major facilitator superfamily (MFS) profile domain-containing protein</fullName>
    </recommendedName>
</protein>
<dbReference type="InterPro" id="IPR020846">
    <property type="entry name" value="MFS_dom"/>
</dbReference>
<dbReference type="InterPro" id="IPR011701">
    <property type="entry name" value="MFS"/>
</dbReference>
<feature type="transmembrane region" description="Helical" evidence="6">
    <location>
        <begin position="334"/>
        <end position="357"/>
    </location>
</feature>
<feature type="transmembrane region" description="Helical" evidence="6">
    <location>
        <begin position="209"/>
        <end position="235"/>
    </location>
</feature>
<feature type="transmembrane region" description="Helical" evidence="6">
    <location>
        <begin position="94"/>
        <end position="112"/>
    </location>
</feature>
<evidence type="ECO:0000256" key="4">
    <source>
        <dbReference type="ARBA" id="ARBA00022989"/>
    </source>
</evidence>
<dbReference type="GO" id="GO:0022857">
    <property type="term" value="F:transmembrane transporter activity"/>
    <property type="evidence" value="ECO:0007669"/>
    <property type="project" value="InterPro"/>
</dbReference>
<evidence type="ECO:0000256" key="2">
    <source>
        <dbReference type="ARBA" id="ARBA00022475"/>
    </source>
</evidence>
<dbReference type="PRINTS" id="PR00173">
    <property type="entry name" value="EDTRNSPORT"/>
</dbReference>
<evidence type="ECO:0000256" key="3">
    <source>
        <dbReference type="ARBA" id="ARBA00022692"/>
    </source>
</evidence>
<feature type="transmembrane region" description="Helical" evidence="6">
    <location>
        <begin position="70"/>
        <end position="88"/>
    </location>
</feature>
<feature type="transmembrane region" description="Helical" evidence="6">
    <location>
        <begin position="300"/>
        <end position="322"/>
    </location>
</feature>
<evidence type="ECO:0000259" key="7">
    <source>
        <dbReference type="PROSITE" id="PS50850"/>
    </source>
</evidence>
<accession>A0A2A5WXM2</accession>
<name>A0A2A5WXM2_9GAMM</name>
<evidence type="ECO:0000313" key="9">
    <source>
        <dbReference type="Proteomes" id="UP000219327"/>
    </source>
</evidence>
<feature type="domain" description="Major facilitator superfamily (MFS) profile" evidence="7">
    <location>
        <begin position="210"/>
        <end position="393"/>
    </location>
</feature>
<proteinExistence type="predicted"/>
<dbReference type="PROSITE" id="PS50850">
    <property type="entry name" value="MFS"/>
    <property type="match status" value="1"/>
</dbReference>
<keyword evidence="5 6" id="KW-0472">Membrane</keyword>
<reference evidence="8 9" key="1">
    <citation type="submission" date="2017-08" db="EMBL/GenBank/DDBJ databases">
        <title>Fine stratification of microbial communities through a metagenomic profile of the photic zone.</title>
        <authorList>
            <person name="Haro-Moreno J.M."/>
            <person name="Lopez-Perez M."/>
            <person name="De La Torre J."/>
            <person name="Picazo A."/>
            <person name="Camacho A."/>
            <person name="Rodriguez-Valera F."/>
        </authorList>
    </citation>
    <scope>NUCLEOTIDE SEQUENCE [LARGE SCALE GENOMIC DNA]</scope>
    <source>
        <strain evidence="8">MED-G24</strain>
    </source>
</reference>
<gene>
    <name evidence="8" type="ORF">CNE99_02490</name>
</gene>
<feature type="transmembrane region" description="Helical" evidence="6">
    <location>
        <begin position="247"/>
        <end position="269"/>
    </location>
</feature>
<evidence type="ECO:0000313" key="8">
    <source>
        <dbReference type="EMBL" id="PDH40967.1"/>
    </source>
</evidence>
<dbReference type="Pfam" id="PF07690">
    <property type="entry name" value="MFS_1"/>
    <property type="match status" value="1"/>
</dbReference>
<keyword evidence="3 6" id="KW-0812">Transmembrane</keyword>
<feature type="transmembrane region" description="Helical" evidence="6">
    <location>
        <begin position="156"/>
        <end position="177"/>
    </location>
</feature>
<dbReference type="Proteomes" id="UP000219327">
    <property type="component" value="Unassembled WGS sequence"/>
</dbReference>
<evidence type="ECO:0000256" key="5">
    <source>
        <dbReference type="ARBA" id="ARBA00023136"/>
    </source>
</evidence>
<evidence type="ECO:0000256" key="1">
    <source>
        <dbReference type="ARBA" id="ARBA00004651"/>
    </source>
</evidence>